<proteinExistence type="predicted"/>
<dbReference type="AlphaFoldDB" id="A0A2H3JC54"/>
<evidence type="ECO:0000313" key="2">
    <source>
        <dbReference type="Proteomes" id="UP000218811"/>
    </source>
</evidence>
<organism evidence="1 2">
    <name type="scientific">Wolfiporia cocos (strain MD-104)</name>
    <name type="common">Brown rot fungus</name>
    <dbReference type="NCBI Taxonomy" id="742152"/>
    <lineage>
        <taxon>Eukaryota</taxon>
        <taxon>Fungi</taxon>
        <taxon>Dikarya</taxon>
        <taxon>Basidiomycota</taxon>
        <taxon>Agaricomycotina</taxon>
        <taxon>Agaricomycetes</taxon>
        <taxon>Polyporales</taxon>
        <taxon>Phaeolaceae</taxon>
        <taxon>Wolfiporia</taxon>
    </lineage>
</organism>
<dbReference type="Proteomes" id="UP000218811">
    <property type="component" value="Unassembled WGS sequence"/>
</dbReference>
<keyword evidence="2" id="KW-1185">Reference proteome</keyword>
<dbReference type="OrthoDB" id="10486551at2759"/>
<sequence>MPLVCCTHICDSPIAHSFLAIPAASVAVEHLSLSSYHLCVNAHISLKAKTITQTMCIWQWLCEYMTELA</sequence>
<name>A0A2H3JC54_WOLCO</name>
<accession>A0A2H3JC54</accession>
<protein>
    <recommendedName>
        <fullName evidence="3">HAT C-terminal dimerisation domain-containing protein</fullName>
    </recommendedName>
</protein>
<gene>
    <name evidence="1" type="ORF">WOLCODRAFT_68894</name>
</gene>
<evidence type="ECO:0008006" key="3">
    <source>
        <dbReference type="Google" id="ProtNLM"/>
    </source>
</evidence>
<evidence type="ECO:0000313" key="1">
    <source>
        <dbReference type="EMBL" id="PCH39776.1"/>
    </source>
</evidence>
<reference evidence="1 2" key="1">
    <citation type="journal article" date="2012" name="Science">
        <title>The Paleozoic origin of enzymatic lignin decomposition reconstructed from 31 fungal genomes.</title>
        <authorList>
            <person name="Floudas D."/>
            <person name="Binder M."/>
            <person name="Riley R."/>
            <person name="Barry K."/>
            <person name="Blanchette R.A."/>
            <person name="Henrissat B."/>
            <person name="Martinez A.T."/>
            <person name="Otillar R."/>
            <person name="Spatafora J.W."/>
            <person name="Yadav J.S."/>
            <person name="Aerts A."/>
            <person name="Benoit I."/>
            <person name="Boyd A."/>
            <person name="Carlson A."/>
            <person name="Copeland A."/>
            <person name="Coutinho P.M."/>
            <person name="de Vries R.P."/>
            <person name="Ferreira P."/>
            <person name="Findley K."/>
            <person name="Foster B."/>
            <person name="Gaskell J."/>
            <person name="Glotzer D."/>
            <person name="Gorecki P."/>
            <person name="Heitman J."/>
            <person name="Hesse C."/>
            <person name="Hori C."/>
            <person name="Igarashi K."/>
            <person name="Jurgens J.A."/>
            <person name="Kallen N."/>
            <person name="Kersten P."/>
            <person name="Kohler A."/>
            <person name="Kuees U."/>
            <person name="Kumar T.K.A."/>
            <person name="Kuo A."/>
            <person name="LaButti K."/>
            <person name="Larrondo L.F."/>
            <person name="Lindquist E."/>
            <person name="Ling A."/>
            <person name="Lombard V."/>
            <person name="Lucas S."/>
            <person name="Lundell T."/>
            <person name="Martin R."/>
            <person name="McLaughlin D.J."/>
            <person name="Morgenstern I."/>
            <person name="Morin E."/>
            <person name="Murat C."/>
            <person name="Nagy L.G."/>
            <person name="Nolan M."/>
            <person name="Ohm R.A."/>
            <person name="Patyshakuliyeva A."/>
            <person name="Rokas A."/>
            <person name="Ruiz-Duenas F.J."/>
            <person name="Sabat G."/>
            <person name="Salamov A."/>
            <person name="Samejima M."/>
            <person name="Schmutz J."/>
            <person name="Slot J.C."/>
            <person name="St John F."/>
            <person name="Stenlid J."/>
            <person name="Sun H."/>
            <person name="Sun S."/>
            <person name="Syed K."/>
            <person name="Tsang A."/>
            <person name="Wiebenga A."/>
            <person name="Young D."/>
            <person name="Pisabarro A."/>
            <person name="Eastwood D.C."/>
            <person name="Martin F."/>
            <person name="Cullen D."/>
            <person name="Grigoriev I.V."/>
            <person name="Hibbett D.S."/>
        </authorList>
    </citation>
    <scope>NUCLEOTIDE SEQUENCE [LARGE SCALE GENOMIC DNA]</scope>
    <source>
        <strain evidence="1 2">MD-104</strain>
    </source>
</reference>
<dbReference type="EMBL" id="KB468053">
    <property type="protein sequence ID" value="PCH39776.1"/>
    <property type="molecule type" value="Genomic_DNA"/>
</dbReference>